<accession>A0ABR0H494</accession>
<keyword evidence="3" id="KW-1185">Reference proteome</keyword>
<organism evidence="2 3">
    <name type="scientific">Podospora pseudopauciseta</name>
    <dbReference type="NCBI Taxonomy" id="2093780"/>
    <lineage>
        <taxon>Eukaryota</taxon>
        <taxon>Fungi</taxon>
        <taxon>Dikarya</taxon>
        <taxon>Ascomycota</taxon>
        <taxon>Pezizomycotina</taxon>
        <taxon>Sordariomycetes</taxon>
        <taxon>Sordariomycetidae</taxon>
        <taxon>Sordariales</taxon>
        <taxon>Podosporaceae</taxon>
        <taxon>Podospora</taxon>
    </lineage>
</organism>
<dbReference type="RefSeq" id="XP_062762659.1">
    <property type="nucleotide sequence ID" value="XM_062914422.1"/>
</dbReference>
<proteinExistence type="predicted"/>
<reference evidence="2 3" key="1">
    <citation type="journal article" date="2023" name="bioRxiv">
        <title>High-quality genome assemblies of four members of thePodospora anserinaspecies complex.</title>
        <authorList>
            <person name="Ament-Velasquez S.L."/>
            <person name="Vogan A.A."/>
            <person name="Wallerman O."/>
            <person name="Hartmann F."/>
            <person name="Gautier V."/>
            <person name="Silar P."/>
            <person name="Giraud T."/>
            <person name="Johannesson H."/>
        </authorList>
    </citation>
    <scope>NUCLEOTIDE SEQUENCE [LARGE SCALE GENOMIC DNA]</scope>
    <source>
        <strain evidence="2 3">CBS 411.78</strain>
    </source>
</reference>
<evidence type="ECO:0000313" key="2">
    <source>
        <dbReference type="EMBL" id="KAK4662693.1"/>
    </source>
</evidence>
<feature type="region of interest" description="Disordered" evidence="1">
    <location>
        <begin position="25"/>
        <end position="45"/>
    </location>
</feature>
<sequence>MAGLDSKSCIDWCGVTVLAGRDGAQLSNGSQKPASPPYNDVSDGPSSLIRTFEMFPSVVQASALRDRTHQTESVLYRSCRPVRISNATISNIALGLHSVPLGRCDVQDFISRPRSEIDTAATRANGVC</sequence>
<evidence type="ECO:0000313" key="3">
    <source>
        <dbReference type="Proteomes" id="UP001326199"/>
    </source>
</evidence>
<dbReference type="EMBL" id="JAFFHB010000008">
    <property type="protein sequence ID" value="KAK4662693.1"/>
    <property type="molecule type" value="Genomic_DNA"/>
</dbReference>
<comment type="caution">
    <text evidence="2">The sequence shown here is derived from an EMBL/GenBank/DDBJ whole genome shotgun (WGS) entry which is preliminary data.</text>
</comment>
<dbReference type="GeneID" id="87934765"/>
<name>A0ABR0H494_9PEZI</name>
<gene>
    <name evidence="2" type="ORF">QC763_605805</name>
</gene>
<evidence type="ECO:0000256" key="1">
    <source>
        <dbReference type="SAM" id="MobiDB-lite"/>
    </source>
</evidence>
<dbReference type="Proteomes" id="UP001326199">
    <property type="component" value="Unassembled WGS sequence"/>
</dbReference>
<protein>
    <submittedName>
        <fullName evidence="2">Uncharacterized protein</fullName>
    </submittedName>
</protein>